<accession>A0A066VUI9</accession>
<organism evidence="2 3">
    <name type="scientific">Tilletiaria anomala (strain ATCC 24038 / CBS 436.72 / UBC 951)</name>
    <dbReference type="NCBI Taxonomy" id="1037660"/>
    <lineage>
        <taxon>Eukaryota</taxon>
        <taxon>Fungi</taxon>
        <taxon>Dikarya</taxon>
        <taxon>Basidiomycota</taxon>
        <taxon>Ustilaginomycotina</taxon>
        <taxon>Exobasidiomycetes</taxon>
        <taxon>Georgefischeriales</taxon>
        <taxon>Tilletiariaceae</taxon>
        <taxon>Tilletiaria</taxon>
    </lineage>
</organism>
<dbReference type="EMBL" id="JMSN01000057">
    <property type="protein sequence ID" value="KDN43933.1"/>
    <property type="molecule type" value="Genomic_DNA"/>
</dbReference>
<dbReference type="HOGENOM" id="CLU_1016302_0_0_1"/>
<dbReference type="Proteomes" id="UP000027361">
    <property type="component" value="Unassembled WGS sequence"/>
</dbReference>
<dbReference type="InParanoid" id="A0A066VUI9"/>
<evidence type="ECO:0000256" key="1">
    <source>
        <dbReference type="SAM" id="Phobius"/>
    </source>
</evidence>
<keyword evidence="1" id="KW-0812">Transmembrane</keyword>
<dbReference type="AlphaFoldDB" id="A0A066VUI9"/>
<evidence type="ECO:0000313" key="3">
    <source>
        <dbReference type="Proteomes" id="UP000027361"/>
    </source>
</evidence>
<dbReference type="STRING" id="1037660.A0A066VUI9"/>
<reference evidence="2 3" key="1">
    <citation type="submission" date="2014-05" db="EMBL/GenBank/DDBJ databases">
        <title>Draft genome sequence of a rare smut relative, Tilletiaria anomala UBC 951.</title>
        <authorList>
            <consortium name="DOE Joint Genome Institute"/>
            <person name="Toome M."/>
            <person name="Kuo A."/>
            <person name="Henrissat B."/>
            <person name="Lipzen A."/>
            <person name="Tritt A."/>
            <person name="Yoshinaga Y."/>
            <person name="Zane M."/>
            <person name="Barry K."/>
            <person name="Grigoriev I.V."/>
            <person name="Spatafora J.W."/>
            <person name="Aimea M.C."/>
        </authorList>
    </citation>
    <scope>NUCLEOTIDE SEQUENCE [LARGE SCALE GENOMIC DNA]</scope>
    <source>
        <strain evidence="2 3">UBC 951</strain>
    </source>
</reference>
<keyword evidence="1" id="KW-1133">Transmembrane helix</keyword>
<protein>
    <submittedName>
        <fullName evidence="2">Uncharacterized protein</fullName>
    </submittedName>
</protein>
<sequence length="274" mass="29757">MTTLPHWHTPHKQGVLNGILWRRTLPPDKAAFCGTRGGVDAGHGRAVEGTVDRRACAGGESTAERADLARRQARSANLQRRFQWSATGEFANVVPQPALVWGAAGIIPNISTAASPVYLIRQANMVAQDACRMRAVAAADAAAGADYSVGYVRGGLICQPPRDPPRLGAGVVHLYRFWLTAFVGISIIATLAGTRYYDTDSSRTSQHGARWQLTRQVEADAKPKIRLQHRRVQGKKGGGYLEVGRINSDVESESLGDDGCSYVRVRSLKREEGR</sequence>
<feature type="transmembrane region" description="Helical" evidence="1">
    <location>
        <begin position="175"/>
        <end position="197"/>
    </location>
</feature>
<keyword evidence="3" id="KW-1185">Reference proteome</keyword>
<dbReference type="GeneID" id="25266571"/>
<proteinExistence type="predicted"/>
<gene>
    <name evidence="2" type="ORF">K437DRAFT_274782</name>
</gene>
<dbReference type="OrthoDB" id="194289at2759"/>
<keyword evidence="1" id="KW-0472">Membrane</keyword>
<evidence type="ECO:0000313" key="2">
    <source>
        <dbReference type="EMBL" id="KDN43933.1"/>
    </source>
</evidence>
<comment type="caution">
    <text evidence="2">The sequence shown here is derived from an EMBL/GenBank/DDBJ whole genome shotgun (WGS) entry which is preliminary data.</text>
</comment>
<dbReference type="RefSeq" id="XP_013242554.1">
    <property type="nucleotide sequence ID" value="XM_013387100.1"/>
</dbReference>
<name>A0A066VUI9_TILAU</name>